<dbReference type="PANTHER" id="PTHR23119">
    <property type="entry name" value="DISCS LARGE"/>
    <property type="match status" value="1"/>
</dbReference>
<gene>
    <name evidence="1" type="ORF">llap_17787</name>
</gene>
<dbReference type="PROSITE" id="PS51450">
    <property type="entry name" value="LRR"/>
    <property type="match status" value="1"/>
</dbReference>
<dbReference type="GO" id="GO:0045211">
    <property type="term" value="C:postsynaptic membrane"/>
    <property type="evidence" value="ECO:0007669"/>
    <property type="project" value="TreeGrafter"/>
</dbReference>
<dbReference type="GO" id="GO:0098609">
    <property type="term" value="P:cell-cell adhesion"/>
    <property type="evidence" value="ECO:0007669"/>
    <property type="project" value="TreeGrafter"/>
</dbReference>
<reference evidence="2" key="2">
    <citation type="submission" date="2017-12" db="EMBL/GenBank/DDBJ databases">
        <title>Genome sequence of the Bar-tailed Godwit (Limosa lapponica baueri).</title>
        <authorList>
            <person name="Lima N.C.B."/>
            <person name="Parody-Merino A.M."/>
            <person name="Battley P.F."/>
            <person name="Fidler A.E."/>
            <person name="Prosdocimi F."/>
        </authorList>
    </citation>
    <scope>NUCLEOTIDE SEQUENCE [LARGE SCALE GENOMIC DNA]</scope>
</reference>
<dbReference type="GO" id="GO:0098968">
    <property type="term" value="P:neurotransmitter receptor transport postsynaptic membrane to endosome"/>
    <property type="evidence" value="ECO:0007669"/>
    <property type="project" value="TreeGrafter"/>
</dbReference>
<dbReference type="EMBL" id="KZ512109">
    <property type="protein sequence ID" value="PKU31909.1"/>
    <property type="molecule type" value="Genomic_DNA"/>
</dbReference>
<dbReference type="SUPFAM" id="SSF52075">
    <property type="entry name" value="Outer arm dynein light chain 1"/>
    <property type="match status" value="1"/>
</dbReference>
<evidence type="ECO:0000313" key="1">
    <source>
        <dbReference type="EMBL" id="PKU31909.1"/>
    </source>
</evidence>
<dbReference type="Pfam" id="PF13855">
    <property type="entry name" value="LRR_8"/>
    <property type="match status" value="1"/>
</dbReference>
<name>A0A2I0TDQ5_LIMLA</name>
<dbReference type="Proteomes" id="UP000233556">
    <property type="component" value="Unassembled WGS sequence"/>
</dbReference>
<dbReference type="GO" id="GO:0010976">
    <property type="term" value="P:positive regulation of neuron projection development"/>
    <property type="evidence" value="ECO:0007669"/>
    <property type="project" value="TreeGrafter"/>
</dbReference>
<reference evidence="2" key="1">
    <citation type="submission" date="2017-11" db="EMBL/GenBank/DDBJ databases">
        <authorList>
            <person name="Lima N.C."/>
            <person name="Parody-Merino A.M."/>
            <person name="Battley P.F."/>
            <person name="Fidler A.E."/>
            <person name="Prosdocimi F."/>
        </authorList>
    </citation>
    <scope>NUCLEOTIDE SEQUENCE [LARGE SCALE GENOMIC DNA]</scope>
</reference>
<protein>
    <submittedName>
        <fullName evidence="1">Leucine-rich repeat-containing protein 7</fullName>
    </submittedName>
</protein>
<dbReference type="GO" id="GO:0019901">
    <property type="term" value="F:protein kinase binding"/>
    <property type="evidence" value="ECO:0007669"/>
    <property type="project" value="TreeGrafter"/>
</dbReference>
<dbReference type="GO" id="GO:0098887">
    <property type="term" value="P:neurotransmitter receptor transport, endosome to postsynaptic membrane"/>
    <property type="evidence" value="ECO:0007669"/>
    <property type="project" value="TreeGrafter"/>
</dbReference>
<dbReference type="InterPro" id="IPR050614">
    <property type="entry name" value="Synaptic_Scaffolding_LAP-MAGUK"/>
</dbReference>
<accession>A0A2I0TDQ5</accession>
<organism evidence="1 2">
    <name type="scientific">Limosa lapponica baueri</name>
    <dbReference type="NCBI Taxonomy" id="1758121"/>
    <lineage>
        <taxon>Eukaryota</taxon>
        <taxon>Metazoa</taxon>
        <taxon>Chordata</taxon>
        <taxon>Craniata</taxon>
        <taxon>Vertebrata</taxon>
        <taxon>Euteleostomi</taxon>
        <taxon>Archelosauria</taxon>
        <taxon>Archosauria</taxon>
        <taxon>Dinosauria</taxon>
        <taxon>Saurischia</taxon>
        <taxon>Theropoda</taxon>
        <taxon>Coelurosauria</taxon>
        <taxon>Aves</taxon>
        <taxon>Neognathae</taxon>
        <taxon>Neoaves</taxon>
        <taxon>Charadriiformes</taxon>
        <taxon>Scolopacidae</taxon>
        <taxon>Limosa</taxon>
    </lineage>
</organism>
<evidence type="ECO:0000313" key="2">
    <source>
        <dbReference type="Proteomes" id="UP000233556"/>
    </source>
</evidence>
<dbReference type="OrthoDB" id="2187496at2759"/>
<dbReference type="InterPro" id="IPR032675">
    <property type="entry name" value="LRR_dom_sf"/>
</dbReference>
<dbReference type="GO" id="GO:0043194">
    <property type="term" value="C:axon initial segment"/>
    <property type="evidence" value="ECO:0007669"/>
    <property type="project" value="TreeGrafter"/>
</dbReference>
<dbReference type="GO" id="GO:0016323">
    <property type="term" value="C:basolateral plasma membrane"/>
    <property type="evidence" value="ECO:0007669"/>
    <property type="project" value="TreeGrafter"/>
</dbReference>
<dbReference type="GO" id="GO:0045197">
    <property type="term" value="P:establishment or maintenance of epithelial cell apical/basal polarity"/>
    <property type="evidence" value="ECO:0007669"/>
    <property type="project" value="TreeGrafter"/>
</dbReference>
<proteinExistence type="predicted"/>
<dbReference type="InterPro" id="IPR001611">
    <property type="entry name" value="Leu-rich_rpt"/>
</dbReference>
<keyword evidence="2" id="KW-1185">Reference proteome</keyword>
<dbReference type="GO" id="GO:0043113">
    <property type="term" value="P:receptor clustering"/>
    <property type="evidence" value="ECO:0007669"/>
    <property type="project" value="TreeGrafter"/>
</dbReference>
<dbReference type="AlphaFoldDB" id="A0A2I0TDQ5"/>
<sequence length="173" mass="20182">MALIGSCKNVTVMSLRSNKLEFLPDEIGQMQKLRVLNLSDNRLKNLPFTFTKLKELAALWLSDNQSKALIPLQTEAHPETKQRVLTNYMFPQQPRSDEDFQSDSDSFNPTLWEEQRQQRMTVAFEFEEKKEEEENPGKVKKVLVTVFQVQQLRGRKRYLFSLEHWVPIPAVAA</sequence>
<dbReference type="Gene3D" id="3.80.10.10">
    <property type="entry name" value="Ribonuclease Inhibitor"/>
    <property type="match status" value="1"/>
</dbReference>
<dbReference type="GO" id="GO:0005912">
    <property type="term" value="C:adherens junction"/>
    <property type="evidence" value="ECO:0007669"/>
    <property type="project" value="TreeGrafter"/>
</dbReference>
<dbReference type="GO" id="GO:0014069">
    <property type="term" value="C:postsynaptic density"/>
    <property type="evidence" value="ECO:0007669"/>
    <property type="project" value="TreeGrafter"/>
</dbReference>
<dbReference type="PANTHER" id="PTHR23119:SF48">
    <property type="entry name" value="LEUCINE-RICH REPEAT-CONTAINING PROTEIN 7"/>
    <property type="match status" value="1"/>
</dbReference>